<dbReference type="InterPro" id="IPR007921">
    <property type="entry name" value="CHAP_dom"/>
</dbReference>
<name>A0ABU0E3T1_9FIRM</name>
<comment type="caution">
    <text evidence="2">The sequence shown here is derived from an EMBL/GenBank/DDBJ whole genome shotgun (WGS) entry which is preliminary data.</text>
</comment>
<dbReference type="RefSeq" id="WP_307408403.1">
    <property type="nucleotide sequence ID" value="NZ_JAUSUR010000004.1"/>
</dbReference>
<dbReference type="Pfam" id="PF05257">
    <property type="entry name" value="CHAP"/>
    <property type="match status" value="1"/>
</dbReference>
<proteinExistence type="predicted"/>
<organism evidence="2 3">
    <name type="scientific">Breznakia pachnodae</name>
    <dbReference type="NCBI Taxonomy" id="265178"/>
    <lineage>
        <taxon>Bacteria</taxon>
        <taxon>Bacillati</taxon>
        <taxon>Bacillota</taxon>
        <taxon>Erysipelotrichia</taxon>
        <taxon>Erysipelotrichales</taxon>
        <taxon>Erysipelotrichaceae</taxon>
        <taxon>Breznakia</taxon>
    </lineage>
</organism>
<evidence type="ECO:0000259" key="1">
    <source>
        <dbReference type="PROSITE" id="PS50911"/>
    </source>
</evidence>
<dbReference type="InterPro" id="IPR038765">
    <property type="entry name" value="Papain-like_cys_pep_sf"/>
</dbReference>
<feature type="domain" description="Peptidase C51" evidence="1">
    <location>
        <begin position="176"/>
        <end position="294"/>
    </location>
</feature>
<evidence type="ECO:0000313" key="3">
    <source>
        <dbReference type="Proteomes" id="UP001230220"/>
    </source>
</evidence>
<reference evidence="2 3" key="1">
    <citation type="submission" date="2023-07" db="EMBL/GenBank/DDBJ databases">
        <title>Genomic Encyclopedia of Type Strains, Phase IV (KMG-IV): sequencing the most valuable type-strain genomes for metagenomic binning, comparative biology and taxonomic classification.</title>
        <authorList>
            <person name="Goeker M."/>
        </authorList>
    </citation>
    <scope>NUCLEOTIDE SEQUENCE [LARGE SCALE GENOMIC DNA]</scope>
    <source>
        <strain evidence="2 3">DSM 16784</strain>
    </source>
</reference>
<protein>
    <submittedName>
        <fullName evidence="2">Surface antigen</fullName>
    </submittedName>
</protein>
<sequence>MFKKKKGKNAGTRMLSFAGAGFGFFIILILLIFGGISGSADAPANVANYYTQGEGLKEYKEIYLKATKEVKDEKSYDVGVYQLAWYYALTEQTPVYEDVKKEAEWIADNKGTAETIADRFLKSDKYKDKLLGYSKQDIVAFIKDFKKMDEEIAKVLEEEDGLESEAPIGNIGANEVGADLNSKWYTSPTNPSSISGYQGQCTWYCWGRANEVFNGKYTGMPAGNARDWVWQWNQDWGQAPAVNSIAVWGGDLQHVAYVESYDGTTIIISEGNYNPTKSCVNYACSLEDSISFTNVWSGTLEELKTRQGGGNFIGFIYLK</sequence>
<dbReference type="EMBL" id="JAUSUR010000004">
    <property type="protein sequence ID" value="MDQ0361561.1"/>
    <property type="molecule type" value="Genomic_DNA"/>
</dbReference>
<keyword evidence="3" id="KW-1185">Reference proteome</keyword>
<dbReference type="SUPFAM" id="SSF54001">
    <property type="entry name" value="Cysteine proteinases"/>
    <property type="match status" value="1"/>
</dbReference>
<evidence type="ECO:0000313" key="2">
    <source>
        <dbReference type="EMBL" id="MDQ0361561.1"/>
    </source>
</evidence>
<dbReference type="Proteomes" id="UP001230220">
    <property type="component" value="Unassembled WGS sequence"/>
</dbReference>
<dbReference type="PROSITE" id="PS50911">
    <property type="entry name" value="CHAP"/>
    <property type="match status" value="1"/>
</dbReference>
<accession>A0ABU0E3T1</accession>
<gene>
    <name evidence="2" type="ORF">J2S15_002311</name>
</gene>
<dbReference type="Gene3D" id="3.90.1720.10">
    <property type="entry name" value="endopeptidase domain like (from Nostoc punctiforme)"/>
    <property type="match status" value="1"/>
</dbReference>